<accession>A0A6P1M4M9</accession>
<feature type="domain" description="Radical SAM core" evidence="9">
    <location>
        <begin position="55"/>
        <end position="274"/>
    </location>
</feature>
<dbReference type="GO" id="GO:0046872">
    <property type="term" value="F:metal ion binding"/>
    <property type="evidence" value="ECO:0007669"/>
    <property type="project" value="UniProtKB-KW"/>
</dbReference>
<dbReference type="SFLD" id="SFLDS00029">
    <property type="entry name" value="Radical_SAM"/>
    <property type="match status" value="1"/>
</dbReference>
<dbReference type="InterPro" id="IPR003698">
    <property type="entry name" value="Lipoyl_synth"/>
</dbReference>
<evidence type="ECO:0000313" key="11">
    <source>
        <dbReference type="Proteomes" id="UP000464954"/>
    </source>
</evidence>
<dbReference type="NCBIfam" id="NF004019">
    <property type="entry name" value="PRK05481.1"/>
    <property type="match status" value="1"/>
</dbReference>
<feature type="binding site" evidence="8">
    <location>
        <position position="73"/>
    </location>
    <ligand>
        <name>[4Fe-4S] cluster</name>
        <dbReference type="ChEBI" id="CHEBI:49883"/>
        <label>2</label>
        <note>4Fe-4S-S-AdoMet</note>
    </ligand>
</feature>
<dbReference type="CDD" id="cd01335">
    <property type="entry name" value="Radical_SAM"/>
    <property type="match status" value="1"/>
</dbReference>
<keyword evidence="11" id="KW-1185">Reference proteome</keyword>
<proteinExistence type="inferred from homology"/>
<dbReference type="InterPro" id="IPR013785">
    <property type="entry name" value="Aldolase_TIM"/>
</dbReference>
<keyword evidence="1 8" id="KW-0004">4Fe-4S</keyword>
<evidence type="ECO:0000256" key="5">
    <source>
        <dbReference type="ARBA" id="ARBA00023004"/>
    </source>
</evidence>
<dbReference type="InterPro" id="IPR006638">
    <property type="entry name" value="Elp3/MiaA/NifB-like_rSAM"/>
</dbReference>
<dbReference type="GO" id="GO:0005737">
    <property type="term" value="C:cytoplasm"/>
    <property type="evidence" value="ECO:0007669"/>
    <property type="project" value="UniProtKB-SubCell"/>
</dbReference>
<dbReference type="RefSeq" id="WP_160628931.1">
    <property type="nucleotide sequence ID" value="NZ_CP047593.1"/>
</dbReference>
<dbReference type="Gene3D" id="3.20.20.70">
    <property type="entry name" value="Aldolase class I"/>
    <property type="match status" value="1"/>
</dbReference>
<feature type="binding site" evidence="8">
    <location>
        <position position="285"/>
    </location>
    <ligand>
        <name>[4Fe-4S] cluster</name>
        <dbReference type="ChEBI" id="CHEBI:49883"/>
        <label>1</label>
    </ligand>
</feature>
<keyword evidence="2 8" id="KW-0808">Transferase</keyword>
<keyword evidence="6 8" id="KW-0411">Iron-sulfur</keyword>
<comment type="similarity">
    <text evidence="8">Belongs to the radical SAM superfamily. Lipoyl synthase family.</text>
</comment>
<evidence type="ECO:0000259" key="9">
    <source>
        <dbReference type="PROSITE" id="PS51918"/>
    </source>
</evidence>
<dbReference type="NCBIfam" id="TIGR00510">
    <property type="entry name" value="lipA"/>
    <property type="match status" value="1"/>
</dbReference>
<evidence type="ECO:0000256" key="4">
    <source>
        <dbReference type="ARBA" id="ARBA00022723"/>
    </source>
</evidence>
<dbReference type="GO" id="GO:0016992">
    <property type="term" value="F:lipoate synthase activity"/>
    <property type="evidence" value="ECO:0007669"/>
    <property type="project" value="UniProtKB-UniRule"/>
</dbReference>
<dbReference type="GO" id="GO:0009249">
    <property type="term" value="P:protein lipoylation"/>
    <property type="evidence" value="ECO:0007669"/>
    <property type="project" value="UniProtKB-UniRule"/>
</dbReference>
<dbReference type="KEGG" id="taer:GT409_09890"/>
<dbReference type="AlphaFoldDB" id="A0A6P1M4M9"/>
<dbReference type="InterPro" id="IPR007197">
    <property type="entry name" value="rSAM"/>
</dbReference>
<dbReference type="HAMAP" id="MF_00206">
    <property type="entry name" value="Lipoyl_synth"/>
    <property type="match status" value="1"/>
</dbReference>
<keyword evidence="5 8" id="KW-0408">Iron</keyword>
<dbReference type="SUPFAM" id="SSF102114">
    <property type="entry name" value="Radical SAM enzymes"/>
    <property type="match status" value="1"/>
</dbReference>
<dbReference type="EMBL" id="CP047593">
    <property type="protein sequence ID" value="QHI69749.1"/>
    <property type="molecule type" value="Genomic_DNA"/>
</dbReference>
<dbReference type="PROSITE" id="PS51918">
    <property type="entry name" value="RADICAL_SAM"/>
    <property type="match status" value="1"/>
</dbReference>
<keyword evidence="3 8" id="KW-0949">S-adenosyl-L-methionine</keyword>
<comment type="cofactor">
    <cofactor evidence="8">
        <name>[4Fe-4S] cluster</name>
        <dbReference type="ChEBI" id="CHEBI:49883"/>
    </cofactor>
    <text evidence="8">Binds 2 [4Fe-4S] clusters per subunit. One cluster is coordinated with 3 cysteines and an exchangeable S-adenosyl-L-methionine.</text>
</comment>
<gene>
    <name evidence="8 10" type="primary">lipA</name>
    <name evidence="10" type="ORF">GT409_09890</name>
</gene>
<feature type="binding site" evidence="8">
    <location>
        <position position="54"/>
    </location>
    <ligand>
        <name>[4Fe-4S] cluster</name>
        <dbReference type="ChEBI" id="CHEBI:49883"/>
        <label>1</label>
    </ligand>
</feature>
<keyword evidence="8" id="KW-0963">Cytoplasm</keyword>
<evidence type="ECO:0000256" key="8">
    <source>
        <dbReference type="HAMAP-Rule" id="MF_00206"/>
    </source>
</evidence>
<comment type="pathway">
    <text evidence="8">Protein modification; protein lipoylation via endogenous pathway; protein N(6)-(lipoyl)lysine from octanoyl-[acyl-carrier-protein]: step 2/2.</text>
</comment>
<dbReference type="UniPathway" id="UPA00538">
    <property type="reaction ID" value="UER00593"/>
</dbReference>
<protein>
    <recommendedName>
        <fullName evidence="8">Lipoyl synthase</fullName>
        <ecNumber evidence="8">2.8.1.8</ecNumber>
    </recommendedName>
    <alternativeName>
        <fullName evidence="8">Lip-syn</fullName>
        <shortName evidence="8">LS</shortName>
    </alternativeName>
    <alternativeName>
        <fullName evidence="8">Lipoate synthase</fullName>
    </alternativeName>
    <alternativeName>
        <fullName evidence="8">Lipoic acid synthase</fullName>
    </alternativeName>
    <alternativeName>
        <fullName evidence="8">Sulfur insertion protein LipA</fullName>
    </alternativeName>
</protein>
<evidence type="ECO:0000256" key="6">
    <source>
        <dbReference type="ARBA" id="ARBA00023014"/>
    </source>
</evidence>
<dbReference type="Proteomes" id="UP000464954">
    <property type="component" value="Chromosome"/>
</dbReference>
<dbReference type="EC" id="2.8.1.8" evidence="8"/>
<feature type="binding site" evidence="8">
    <location>
        <position position="69"/>
    </location>
    <ligand>
        <name>[4Fe-4S] cluster</name>
        <dbReference type="ChEBI" id="CHEBI:49883"/>
        <label>2</label>
        <note>4Fe-4S-S-AdoMet</note>
    </ligand>
</feature>
<keyword evidence="4 8" id="KW-0479">Metal-binding</keyword>
<comment type="function">
    <text evidence="8">Catalyzes the radical-mediated insertion of two sulfur atoms into the C-6 and C-8 positions of the octanoyl moiety bound to the lipoyl domains of lipoate-dependent enzymes, thereby converting the octanoylated domains into lipoylated derivatives.</text>
</comment>
<evidence type="ECO:0000256" key="2">
    <source>
        <dbReference type="ARBA" id="ARBA00022679"/>
    </source>
</evidence>
<evidence type="ECO:0000256" key="7">
    <source>
        <dbReference type="ARBA" id="ARBA00047326"/>
    </source>
</evidence>
<dbReference type="GO" id="GO:0051539">
    <property type="term" value="F:4 iron, 4 sulfur cluster binding"/>
    <property type="evidence" value="ECO:0007669"/>
    <property type="project" value="UniProtKB-UniRule"/>
</dbReference>
<dbReference type="PIRSF" id="PIRSF005963">
    <property type="entry name" value="Lipoyl_synth"/>
    <property type="match status" value="1"/>
</dbReference>
<dbReference type="Pfam" id="PF04055">
    <property type="entry name" value="Radical_SAM"/>
    <property type="match status" value="1"/>
</dbReference>
<sequence>MPTLQRKRPPLPGWFKTRLPEAGSETQTLIHTTTSARSLHTVCEEAKCPNRTTCWSQGTATFMVAGKSCTRNCRFCSVDHQHAPPPPDPGEPLQLASAISALKLDYAVITVVNRDDLFDGGASHYRACLEAVHRLSPATGLELLGSDLAGDETALASLLDGAPLKVFAHNIETVERLTPNIRDPKASFAVSLRILEAAKELRPDLLTKSSLMVGLGETQADVEHALRALRKAGVDLLTIGQYLAPTPTHYPVLSFPPPEQFESWKTLALELGFRAVASGPFIRSSYRAGELYRTATEER</sequence>
<evidence type="ECO:0000313" key="10">
    <source>
        <dbReference type="EMBL" id="QHI69749.1"/>
    </source>
</evidence>
<organism evidence="10 11">
    <name type="scientific">Tichowtungia aerotolerans</name>
    <dbReference type="NCBI Taxonomy" id="2697043"/>
    <lineage>
        <taxon>Bacteria</taxon>
        <taxon>Pseudomonadati</taxon>
        <taxon>Kiritimatiellota</taxon>
        <taxon>Tichowtungiia</taxon>
        <taxon>Tichowtungiales</taxon>
        <taxon>Tichowtungiaceae</taxon>
        <taxon>Tichowtungia</taxon>
    </lineage>
</organism>
<evidence type="ECO:0000256" key="3">
    <source>
        <dbReference type="ARBA" id="ARBA00022691"/>
    </source>
</evidence>
<name>A0A6P1M4M9_9BACT</name>
<dbReference type="PANTHER" id="PTHR10949:SF0">
    <property type="entry name" value="LIPOYL SYNTHASE, MITOCHONDRIAL"/>
    <property type="match status" value="1"/>
</dbReference>
<comment type="subcellular location">
    <subcellularLocation>
        <location evidence="8">Cytoplasm</location>
    </subcellularLocation>
</comment>
<dbReference type="PANTHER" id="PTHR10949">
    <property type="entry name" value="LIPOYL SYNTHASE"/>
    <property type="match status" value="1"/>
</dbReference>
<dbReference type="SMART" id="SM00729">
    <property type="entry name" value="Elp3"/>
    <property type="match status" value="1"/>
</dbReference>
<feature type="binding site" evidence="8">
    <location>
        <position position="76"/>
    </location>
    <ligand>
        <name>[4Fe-4S] cluster</name>
        <dbReference type="ChEBI" id="CHEBI:49883"/>
        <label>2</label>
        <note>4Fe-4S-S-AdoMet</note>
    </ligand>
</feature>
<dbReference type="InterPro" id="IPR058240">
    <property type="entry name" value="rSAM_sf"/>
</dbReference>
<dbReference type="NCBIfam" id="NF009544">
    <property type="entry name" value="PRK12928.1"/>
    <property type="match status" value="1"/>
</dbReference>
<comment type="catalytic activity">
    <reaction evidence="7 8">
        <text>[[Fe-S] cluster scaffold protein carrying a second [4Fe-4S](2+) cluster] + N(6)-octanoyl-L-lysyl-[protein] + 2 oxidized [2Fe-2S]-[ferredoxin] + 2 S-adenosyl-L-methionine + 4 H(+) = [[Fe-S] cluster scaffold protein] + N(6)-[(R)-dihydrolipoyl]-L-lysyl-[protein] + 4 Fe(3+) + 2 hydrogen sulfide + 2 5'-deoxyadenosine + 2 L-methionine + 2 reduced [2Fe-2S]-[ferredoxin]</text>
        <dbReference type="Rhea" id="RHEA:16585"/>
        <dbReference type="Rhea" id="RHEA-COMP:9928"/>
        <dbReference type="Rhea" id="RHEA-COMP:10000"/>
        <dbReference type="Rhea" id="RHEA-COMP:10001"/>
        <dbReference type="Rhea" id="RHEA-COMP:10475"/>
        <dbReference type="Rhea" id="RHEA-COMP:14568"/>
        <dbReference type="Rhea" id="RHEA-COMP:14569"/>
        <dbReference type="ChEBI" id="CHEBI:15378"/>
        <dbReference type="ChEBI" id="CHEBI:17319"/>
        <dbReference type="ChEBI" id="CHEBI:29034"/>
        <dbReference type="ChEBI" id="CHEBI:29919"/>
        <dbReference type="ChEBI" id="CHEBI:33722"/>
        <dbReference type="ChEBI" id="CHEBI:33737"/>
        <dbReference type="ChEBI" id="CHEBI:33738"/>
        <dbReference type="ChEBI" id="CHEBI:57844"/>
        <dbReference type="ChEBI" id="CHEBI:59789"/>
        <dbReference type="ChEBI" id="CHEBI:78809"/>
        <dbReference type="ChEBI" id="CHEBI:83100"/>
        <dbReference type="EC" id="2.8.1.8"/>
    </reaction>
</comment>
<feature type="binding site" evidence="8">
    <location>
        <position position="43"/>
    </location>
    <ligand>
        <name>[4Fe-4S] cluster</name>
        <dbReference type="ChEBI" id="CHEBI:49883"/>
        <label>1</label>
    </ligand>
</feature>
<evidence type="ECO:0000256" key="1">
    <source>
        <dbReference type="ARBA" id="ARBA00022485"/>
    </source>
</evidence>
<feature type="binding site" evidence="8">
    <location>
        <position position="48"/>
    </location>
    <ligand>
        <name>[4Fe-4S] cluster</name>
        <dbReference type="ChEBI" id="CHEBI:49883"/>
        <label>1</label>
    </ligand>
</feature>
<reference evidence="10 11" key="1">
    <citation type="submission" date="2020-01" db="EMBL/GenBank/DDBJ databases">
        <title>Ponticoccus aerotolerans gen. nov., sp. nov., an anaerobic bacterium and proposal of Ponticoccusceae fam. nov., Ponticoccusles ord. nov. and Ponticoccuse classis nov. in the phylum Kiritimatiellaeota.</title>
        <authorList>
            <person name="Zhou L.Y."/>
            <person name="Du Z.J."/>
        </authorList>
    </citation>
    <scope>NUCLEOTIDE SEQUENCE [LARGE SCALE GENOMIC DNA]</scope>
    <source>
        <strain evidence="10 11">S-5007</strain>
    </source>
</reference>